<dbReference type="PROSITE" id="PS51257">
    <property type="entry name" value="PROKAR_LIPOPROTEIN"/>
    <property type="match status" value="1"/>
</dbReference>
<evidence type="ECO:0000313" key="2">
    <source>
        <dbReference type="Proteomes" id="UP000203229"/>
    </source>
</evidence>
<evidence type="ECO:0008006" key="3">
    <source>
        <dbReference type="Google" id="ProtNLM"/>
    </source>
</evidence>
<dbReference type="InterPro" id="IPR054816">
    <property type="entry name" value="Lipoprotein_mollicutes-type_CS"/>
</dbReference>
<dbReference type="RefSeq" id="WP_094048685.1">
    <property type="nucleotide sequence ID" value="NZ_CP022535.1"/>
</dbReference>
<dbReference type="AlphaFoldDB" id="A0A222ENW2"/>
<sequence length="149" mass="16722">MKKILTFLAATGIVASTASTVVSCDDDFGYKVDSNLVVSSKDELIGYDDQIALFFIIPNSLYLQKLLTFEVKATMYVNDLSTTAVNYFKLENISKNNSDDHIYSANLVLNFSSNDEKPSNETKYELVFNIKDDTTTFGNFTITYKDKTV</sequence>
<reference evidence="1 2" key="1">
    <citation type="submission" date="2017-07" db="EMBL/GenBank/DDBJ databases">
        <title>Complete genome sequence of Spiroplasma corruscae EC-1 (DSM 19793).</title>
        <authorList>
            <person name="Tsai Y.-M."/>
            <person name="Lo W.-S."/>
            <person name="Kuo C.-H."/>
        </authorList>
    </citation>
    <scope>NUCLEOTIDE SEQUENCE [LARGE SCALE GENOMIC DNA]</scope>
    <source>
        <strain evidence="1 2">EC-1</strain>
    </source>
</reference>
<dbReference type="EMBL" id="CP022535">
    <property type="protein sequence ID" value="ASP28182.1"/>
    <property type="molecule type" value="Genomic_DNA"/>
</dbReference>
<evidence type="ECO:0000313" key="1">
    <source>
        <dbReference type="EMBL" id="ASP28182.1"/>
    </source>
</evidence>
<dbReference type="NCBIfam" id="NF045726">
    <property type="entry name" value="XXplasma_LP"/>
    <property type="match status" value="1"/>
</dbReference>
<proteinExistence type="predicted"/>
<keyword evidence="2" id="KW-1185">Reference proteome</keyword>
<accession>A0A222ENW2</accession>
<organism evidence="1 2">
    <name type="scientific">Spiroplasma corruscae</name>
    <dbReference type="NCBI Taxonomy" id="216934"/>
    <lineage>
        <taxon>Bacteria</taxon>
        <taxon>Bacillati</taxon>
        <taxon>Mycoplasmatota</taxon>
        <taxon>Mollicutes</taxon>
        <taxon>Entomoplasmatales</taxon>
        <taxon>Spiroplasmataceae</taxon>
        <taxon>Spiroplasma</taxon>
    </lineage>
</organism>
<gene>
    <name evidence="1" type="ORF">SCORR_v1c04080</name>
</gene>
<dbReference type="NCBIfam" id="NF038029">
    <property type="entry name" value="LP_plasma"/>
    <property type="match status" value="1"/>
</dbReference>
<dbReference type="OrthoDB" id="9911674at2"/>
<dbReference type="KEGG" id="scou:SCORR_v1c04080"/>
<protein>
    <recommendedName>
        <fullName evidence="3">Lipoprotein</fullName>
    </recommendedName>
</protein>
<dbReference type="Proteomes" id="UP000203229">
    <property type="component" value="Chromosome"/>
</dbReference>
<name>A0A222ENW2_9MOLU</name>